<evidence type="ECO:0000313" key="1">
    <source>
        <dbReference type="EMBL" id="QBE62595.1"/>
    </source>
</evidence>
<gene>
    <name evidence="1" type="ORF">EWM63_06100</name>
</gene>
<accession>A0A4P6KV94</accession>
<dbReference type="Proteomes" id="UP000290637">
    <property type="component" value="Chromosome"/>
</dbReference>
<dbReference type="KEGG" id="plue:EWM63_06100"/>
<organism evidence="1 2">
    <name type="scientific">Pseudoduganella lutea</name>
    <dbReference type="NCBI Taxonomy" id="321985"/>
    <lineage>
        <taxon>Bacteria</taxon>
        <taxon>Pseudomonadati</taxon>
        <taxon>Pseudomonadota</taxon>
        <taxon>Betaproteobacteria</taxon>
        <taxon>Burkholderiales</taxon>
        <taxon>Oxalobacteraceae</taxon>
        <taxon>Telluria group</taxon>
        <taxon>Pseudoduganella</taxon>
    </lineage>
</organism>
<proteinExistence type="predicted"/>
<reference evidence="1 2" key="1">
    <citation type="submission" date="2019-02" db="EMBL/GenBank/DDBJ databases">
        <title>Draft Genome Sequences of Six Type Strains of the Genus Massilia.</title>
        <authorList>
            <person name="Miess H."/>
            <person name="Frediansyhah A."/>
            <person name="Gross H."/>
        </authorList>
    </citation>
    <scope>NUCLEOTIDE SEQUENCE [LARGE SCALE GENOMIC DNA]</scope>
    <source>
        <strain evidence="1 2">DSM 17473</strain>
    </source>
</reference>
<dbReference type="RefSeq" id="WP_130185730.1">
    <property type="nucleotide sequence ID" value="NZ_CP035913.1"/>
</dbReference>
<protein>
    <submittedName>
        <fullName evidence="1">Uncharacterized protein</fullName>
    </submittedName>
</protein>
<sequence>MSGAVRLPVMHIATPERRVGTHRYMVRSQPDKFERSPGCARWHANIAVNVEPTTTPTRAPA</sequence>
<name>A0A4P6KV94_9BURK</name>
<dbReference type="EMBL" id="CP035913">
    <property type="protein sequence ID" value="QBE62595.1"/>
    <property type="molecule type" value="Genomic_DNA"/>
</dbReference>
<evidence type="ECO:0000313" key="2">
    <source>
        <dbReference type="Proteomes" id="UP000290637"/>
    </source>
</evidence>
<keyword evidence="2" id="KW-1185">Reference proteome</keyword>
<dbReference type="AlphaFoldDB" id="A0A4P6KV94"/>